<evidence type="ECO:0000259" key="2">
    <source>
        <dbReference type="Pfam" id="PF02698"/>
    </source>
</evidence>
<feature type="transmembrane region" description="Helical" evidence="1">
    <location>
        <begin position="316"/>
        <end position="340"/>
    </location>
</feature>
<reference evidence="3 4" key="1">
    <citation type="submission" date="2018-04" db="EMBL/GenBank/DDBJ databases">
        <authorList>
            <person name="Eckel V.P."/>
            <person name="Vogel R.F."/>
        </authorList>
    </citation>
    <scope>NUCLEOTIDE SEQUENCE [LARGE SCALE GENOMIC DNA]</scope>
    <source>
        <strain evidence="4">TMW 2.1764</strain>
    </source>
</reference>
<dbReference type="GeneID" id="78127078"/>
<keyword evidence="1" id="KW-0472">Membrane</keyword>
<feature type="transmembrane region" description="Helical" evidence="1">
    <location>
        <begin position="134"/>
        <end position="151"/>
    </location>
</feature>
<comment type="caution">
    <text evidence="3">The sequence shown here is derived from an EMBL/GenBank/DDBJ whole genome shotgun (WGS) entry which is preliminary data.</text>
</comment>
<evidence type="ECO:0000313" key="3">
    <source>
        <dbReference type="EMBL" id="KAE8128840.1"/>
    </source>
</evidence>
<feature type="transmembrane region" description="Helical" evidence="1">
    <location>
        <begin position="6"/>
        <end position="24"/>
    </location>
</feature>
<organism evidence="3 4">
    <name type="scientific">Bifidobacterium tibiigranuli</name>
    <dbReference type="NCBI Taxonomy" id="2172043"/>
    <lineage>
        <taxon>Bacteria</taxon>
        <taxon>Bacillati</taxon>
        <taxon>Actinomycetota</taxon>
        <taxon>Actinomycetes</taxon>
        <taxon>Bifidobacteriales</taxon>
        <taxon>Bifidobacteriaceae</taxon>
        <taxon>Bifidobacterium</taxon>
    </lineage>
</organism>
<proteinExistence type="predicted"/>
<feature type="transmembrane region" description="Helical" evidence="1">
    <location>
        <begin position="59"/>
        <end position="80"/>
    </location>
</feature>
<feature type="transmembrane region" description="Helical" evidence="1">
    <location>
        <begin position="92"/>
        <end position="114"/>
    </location>
</feature>
<dbReference type="Gene3D" id="3.40.50.620">
    <property type="entry name" value="HUPs"/>
    <property type="match status" value="1"/>
</dbReference>
<dbReference type="AlphaFoldDB" id="A0A5N6S347"/>
<dbReference type="GO" id="GO:0043164">
    <property type="term" value="P:Gram-negative-bacterium-type cell wall biogenesis"/>
    <property type="evidence" value="ECO:0007669"/>
    <property type="project" value="TreeGrafter"/>
</dbReference>
<dbReference type="PANTHER" id="PTHR30336:SF4">
    <property type="entry name" value="ENVELOPE BIOGENESIS FACTOR ELYC"/>
    <property type="match status" value="1"/>
</dbReference>
<dbReference type="PANTHER" id="PTHR30336">
    <property type="entry name" value="INNER MEMBRANE PROTEIN, PROBABLE PERMEASE"/>
    <property type="match status" value="1"/>
</dbReference>
<feature type="domain" description="DUF218" evidence="2">
    <location>
        <begin position="161"/>
        <end position="309"/>
    </location>
</feature>
<dbReference type="InterPro" id="IPR014729">
    <property type="entry name" value="Rossmann-like_a/b/a_fold"/>
</dbReference>
<dbReference type="RefSeq" id="WP_152580630.1">
    <property type="nucleotide sequence ID" value="NZ_QDAG01000004.1"/>
</dbReference>
<dbReference type="GO" id="GO:0005886">
    <property type="term" value="C:plasma membrane"/>
    <property type="evidence" value="ECO:0007669"/>
    <property type="project" value="TreeGrafter"/>
</dbReference>
<evidence type="ECO:0000256" key="1">
    <source>
        <dbReference type="SAM" id="Phobius"/>
    </source>
</evidence>
<keyword evidence="1" id="KW-0812">Transmembrane</keyword>
<feature type="transmembrane region" description="Helical" evidence="1">
    <location>
        <begin position="36"/>
        <end position="53"/>
    </location>
</feature>
<keyword evidence="4" id="KW-1185">Reference proteome</keyword>
<keyword evidence="1" id="KW-1133">Transmembrane helix</keyword>
<dbReference type="InterPro" id="IPR051599">
    <property type="entry name" value="Cell_Envelope_Assoc"/>
</dbReference>
<dbReference type="CDD" id="cd06259">
    <property type="entry name" value="YdcF-like"/>
    <property type="match status" value="1"/>
</dbReference>
<dbReference type="EMBL" id="QDAG01000004">
    <property type="protein sequence ID" value="KAE8128840.1"/>
    <property type="molecule type" value="Genomic_DNA"/>
</dbReference>
<gene>
    <name evidence="3" type="ORF">DDE84_05195</name>
</gene>
<dbReference type="Proteomes" id="UP000325415">
    <property type="component" value="Unassembled WGS sequence"/>
</dbReference>
<name>A0A5N6S347_9BIFI</name>
<evidence type="ECO:0000313" key="4">
    <source>
        <dbReference type="Proteomes" id="UP000325415"/>
    </source>
</evidence>
<dbReference type="InterPro" id="IPR003848">
    <property type="entry name" value="DUF218"/>
</dbReference>
<dbReference type="Pfam" id="PF02698">
    <property type="entry name" value="DUF218"/>
    <property type="match status" value="1"/>
</dbReference>
<protein>
    <submittedName>
        <fullName evidence="3">YdcF family protein</fullName>
    </submittedName>
</protein>
<dbReference type="OrthoDB" id="9782395at2"/>
<dbReference type="GO" id="GO:0000270">
    <property type="term" value="P:peptidoglycan metabolic process"/>
    <property type="evidence" value="ECO:0007669"/>
    <property type="project" value="TreeGrafter"/>
</dbReference>
<sequence length="344" mass="38324">MGLSPWAIAVLFVPAAVFGTVFLVSFIKEPRQFRNAIWFMLLVMSLIGAGLVVSQQVWLVVLAIVVVGLAPFLVIVFLAVNSVSVIRHEGLSLATMLPGALALAVVAFLALYAWDSGRGPRWLASLIGLVPLEGLWFFFSFAALLAYSWLYRIMPRNRRYDYIIIHGAGLSGNKPTPLLRGRIDKAVELWERQQRYGVLIVSGGQGSDEIVSEAAAMRAYLTEERHIPEESILMEDRSTTTMENLRFSKDIMDGRSGTGPHAYRAALVTSDYHVFRASEYAHQIGLKADGVGSRTSGYYWPTAFIREFVAISRAHIWPYIVIAIVWLIGFIGFDVIVPWLTSRL</sequence>
<accession>A0A5N6S347</accession>